<organism>
    <name type="scientific">Branchiostoma floridae</name>
    <name type="common">Florida lancelet</name>
    <name type="synonym">Amphioxus</name>
    <dbReference type="NCBI Taxonomy" id="7739"/>
    <lineage>
        <taxon>Eukaryota</taxon>
        <taxon>Metazoa</taxon>
        <taxon>Chordata</taxon>
        <taxon>Cephalochordata</taxon>
        <taxon>Leptocardii</taxon>
        <taxon>Amphioxiformes</taxon>
        <taxon>Branchiostomatidae</taxon>
        <taxon>Branchiostoma</taxon>
    </lineage>
</organism>
<reference evidence="1" key="1">
    <citation type="journal article" date="2008" name="Nature">
        <title>The amphioxus genome and the evolution of the chordate karyotype.</title>
        <authorList>
            <consortium name="US DOE Joint Genome Institute (JGI-PGF)"/>
            <person name="Putnam N.H."/>
            <person name="Butts T."/>
            <person name="Ferrier D.E.K."/>
            <person name="Furlong R.F."/>
            <person name="Hellsten U."/>
            <person name="Kawashima T."/>
            <person name="Robinson-Rechavi M."/>
            <person name="Shoguchi E."/>
            <person name="Terry A."/>
            <person name="Yu J.-K."/>
            <person name="Benito-Gutierrez E.L."/>
            <person name="Dubchak I."/>
            <person name="Garcia-Fernandez J."/>
            <person name="Gibson-Brown J.J."/>
            <person name="Grigoriev I.V."/>
            <person name="Horton A.C."/>
            <person name="de Jong P.J."/>
            <person name="Jurka J."/>
            <person name="Kapitonov V.V."/>
            <person name="Kohara Y."/>
            <person name="Kuroki Y."/>
            <person name="Lindquist E."/>
            <person name="Lucas S."/>
            <person name="Osoegawa K."/>
            <person name="Pennacchio L.A."/>
            <person name="Salamov A.A."/>
            <person name="Satou Y."/>
            <person name="Sauka-Spengler T."/>
            <person name="Schmutz J."/>
            <person name="Shin-I T."/>
            <person name="Toyoda A."/>
            <person name="Bronner-Fraser M."/>
            <person name="Fujiyama A."/>
            <person name="Holland L.Z."/>
            <person name="Holland P.W.H."/>
            <person name="Satoh N."/>
            <person name="Rokhsar D.S."/>
        </authorList>
    </citation>
    <scope>NUCLEOTIDE SEQUENCE [LARGE SCALE GENOMIC DNA]</scope>
    <source>
        <strain evidence="1">S238N-H82</strain>
        <tissue evidence="1">Testes</tissue>
    </source>
</reference>
<accession>C3YLK4</accession>
<dbReference type="InParanoid" id="C3YLK4"/>
<protein>
    <submittedName>
        <fullName evidence="1">Uncharacterized protein</fullName>
    </submittedName>
</protein>
<dbReference type="EMBL" id="GG666528">
    <property type="protein sequence ID" value="EEN58773.1"/>
    <property type="molecule type" value="Genomic_DNA"/>
</dbReference>
<evidence type="ECO:0000313" key="1">
    <source>
        <dbReference type="EMBL" id="EEN58773.1"/>
    </source>
</evidence>
<dbReference type="AlphaFoldDB" id="C3YLK4"/>
<proteinExistence type="predicted"/>
<sequence length="115" mass="12746">MLSVCEKLREADAKGRRYGLARAETGYLSALVDAVADKDRLAEVELLKSLGDVNLEKGRLEKDVGRFNMALALYVAAMVRCGYRDQGDEVNSDTTTTRRAKTKVPHLSLLKCNLK</sequence>
<gene>
    <name evidence="1" type="ORF">BRAFLDRAFT_93707</name>
</gene>
<name>C3YLK4_BRAFL</name>